<evidence type="ECO:0000313" key="2">
    <source>
        <dbReference type="EMBL" id="MCC2253279.1"/>
    </source>
</evidence>
<organism evidence="2 3">
    <name type="scientific">Ruminococcus turbiniformis</name>
    <dbReference type="NCBI Taxonomy" id="2881258"/>
    <lineage>
        <taxon>Bacteria</taxon>
        <taxon>Bacillati</taxon>
        <taxon>Bacillota</taxon>
        <taxon>Clostridia</taxon>
        <taxon>Eubacteriales</taxon>
        <taxon>Oscillospiraceae</taxon>
        <taxon>Ruminococcus</taxon>
    </lineage>
</organism>
<dbReference type="Pfam" id="PF13560">
    <property type="entry name" value="HTH_31"/>
    <property type="match status" value="1"/>
</dbReference>
<keyword evidence="2" id="KW-0255">Endonuclease</keyword>
<dbReference type="Pfam" id="PF05685">
    <property type="entry name" value="Uma2"/>
    <property type="match status" value="1"/>
</dbReference>
<dbReference type="SUPFAM" id="SSF47413">
    <property type="entry name" value="lambda repressor-like DNA-binding domains"/>
    <property type="match status" value="1"/>
</dbReference>
<dbReference type="InterPro" id="IPR008538">
    <property type="entry name" value="Uma2"/>
</dbReference>
<proteinExistence type="predicted"/>
<evidence type="ECO:0000259" key="1">
    <source>
        <dbReference type="PROSITE" id="PS50943"/>
    </source>
</evidence>
<dbReference type="InterPro" id="IPR012296">
    <property type="entry name" value="Nuclease_put_TT1808"/>
</dbReference>
<dbReference type="SMART" id="SM00530">
    <property type="entry name" value="HTH_XRE"/>
    <property type="match status" value="1"/>
</dbReference>
<feature type="domain" description="HTH cro/C1-type" evidence="1">
    <location>
        <begin position="6"/>
        <end position="61"/>
    </location>
</feature>
<dbReference type="Gene3D" id="1.10.260.40">
    <property type="entry name" value="lambda repressor-like DNA-binding domains"/>
    <property type="match status" value="1"/>
</dbReference>
<keyword evidence="2" id="KW-0378">Hydrolase</keyword>
<dbReference type="Proteomes" id="UP001198151">
    <property type="component" value="Unassembled WGS sequence"/>
</dbReference>
<dbReference type="GO" id="GO:0004519">
    <property type="term" value="F:endonuclease activity"/>
    <property type="evidence" value="ECO:0007669"/>
    <property type="project" value="UniProtKB-KW"/>
</dbReference>
<protein>
    <submittedName>
        <fullName evidence="2">Uma2 family endonuclease</fullName>
    </submittedName>
</protein>
<dbReference type="RefSeq" id="WP_227706444.1">
    <property type="nucleotide sequence ID" value="NZ_JAJEQX010000003.1"/>
</dbReference>
<gene>
    <name evidence="2" type="ORF">LKD70_02290</name>
</gene>
<sequence>MNLNQLHYYKEKTGYTFEQLAKLSGVPQGTIQKIFTGETKRPRRETMQALEAVLCPDVSNRADWDDESAGWEKDYYTAGAVRESSTAYHVRKDGYTLDDYYALPDERRVELLNGVIYDMAAPSTVHQYIVTFFTSALFNYVTEKKGGCMVFPSPVDVQIDCDDRTMLQPDVVVICKRSKIINRCIMGAPDFVLEILSKSSRKMDLKLKMAKYAQAGVREYWVVDPDGEKTYVFWTDEEDLIRVYGPDEDVPVGIFENELTIPMKRLFEIVRELKGEDGQVPDGDGDESDRS</sequence>
<keyword evidence="3" id="KW-1185">Reference proteome</keyword>
<dbReference type="Gene3D" id="3.90.1570.10">
    <property type="entry name" value="tt1808, chain A"/>
    <property type="match status" value="1"/>
</dbReference>
<dbReference type="InterPro" id="IPR011335">
    <property type="entry name" value="Restrct_endonuc-II-like"/>
</dbReference>
<evidence type="ECO:0000313" key="3">
    <source>
        <dbReference type="Proteomes" id="UP001198151"/>
    </source>
</evidence>
<dbReference type="EMBL" id="JAJEQX010000003">
    <property type="protein sequence ID" value="MCC2253279.1"/>
    <property type="molecule type" value="Genomic_DNA"/>
</dbReference>
<dbReference type="InterPro" id="IPR010982">
    <property type="entry name" value="Lambda_DNA-bd_dom_sf"/>
</dbReference>
<dbReference type="PANTHER" id="PTHR34107">
    <property type="entry name" value="SLL0198 PROTEIN-RELATED"/>
    <property type="match status" value="1"/>
</dbReference>
<accession>A0ABS8FUH1</accession>
<dbReference type="CDD" id="cd00093">
    <property type="entry name" value="HTH_XRE"/>
    <property type="match status" value="1"/>
</dbReference>
<dbReference type="SUPFAM" id="SSF52980">
    <property type="entry name" value="Restriction endonuclease-like"/>
    <property type="match status" value="1"/>
</dbReference>
<dbReference type="CDD" id="cd06260">
    <property type="entry name" value="DUF820-like"/>
    <property type="match status" value="1"/>
</dbReference>
<comment type="caution">
    <text evidence="2">The sequence shown here is derived from an EMBL/GenBank/DDBJ whole genome shotgun (WGS) entry which is preliminary data.</text>
</comment>
<reference evidence="2 3" key="1">
    <citation type="submission" date="2021-10" db="EMBL/GenBank/DDBJ databases">
        <title>Anaerobic single-cell dispensing facilitates the cultivation of human gut bacteria.</title>
        <authorList>
            <person name="Afrizal A."/>
        </authorList>
    </citation>
    <scope>NUCLEOTIDE SEQUENCE [LARGE SCALE GENOMIC DNA]</scope>
    <source>
        <strain evidence="2 3">CLA-AA-H200</strain>
    </source>
</reference>
<name>A0ABS8FUH1_9FIRM</name>
<keyword evidence="2" id="KW-0540">Nuclease</keyword>
<dbReference type="PANTHER" id="PTHR34107:SF4">
    <property type="entry name" value="SLL1222 PROTEIN"/>
    <property type="match status" value="1"/>
</dbReference>
<dbReference type="InterPro" id="IPR001387">
    <property type="entry name" value="Cro/C1-type_HTH"/>
</dbReference>
<dbReference type="PROSITE" id="PS50943">
    <property type="entry name" value="HTH_CROC1"/>
    <property type="match status" value="1"/>
</dbReference>